<proteinExistence type="predicted"/>
<dbReference type="PANTHER" id="PTHR35561">
    <property type="entry name" value="RNA 2',3'-CYCLIC PHOSPHODIESTERASE"/>
    <property type="match status" value="1"/>
</dbReference>
<keyword evidence="4" id="KW-1185">Reference proteome</keyword>
<dbReference type="Pfam" id="PF02834">
    <property type="entry name" value="LigT_PEase"/>
    <property type="match status" value="1"/>
</dbReference>
<dbReference type="Proteomes" id="UP001431217">
    <property type="component" value="Unassembled WGS sequence"/>
</dbReference>
<dbReference type="SUPFAM" id="SSF55144">
    <property type="entry name" value="LigT-like"/>
    <property type="match status" value="1"/>
</dbReference>
<comment type="caution">
    <text evidence="3">The sequence shown here is derived from an EMBL/GenBank/DDBJ whole genome shotgun (WGS) entry which is preliminary data.</text>
</comment>
<name>A0ABT0MEV2_9GAMM</name>
<evidence type="ECO:0000256" key="1">
    <source>
        <dbReference type="ARBA" id="ARBA00022801"/>
    </source>
</evidence>
<evidence type="ECO:0000313" key="3">
    <source>
        <dbReference type="EMBL" id="MCL1633410.1"/>
    </source>
</evidence>
<dbReference type="NCBIfam" id="TIGR02258">
    <property type="entry name" value="2_5_ligase"/>
    <property type="match status" value="1"/>
</dbReference>
<organism evidence="3 4">
    <name type="scientific">Luteimonas galliterrae</name>
    <dbReference type="NCBI Taxonomy" id="2940486"/>
    <lineage>
        <taxon>Bacteria</taxon>
        <taxon>Pseudomonadati</taxon>
        <taxon>Pseudomonadota</taxon>
        <taxon>Gammaproteobacteria</taxon>
        <taxon>Lysobacterales</taxon>
        <taxon>Lysobacteraceae</taxon>
        <taxon>Luteimonas</taxon>
    </lineage>
</organism>
<dbReference type="InterPro" id="IPR004175">
    <property type="entry name" value="RNA_CPDase"/>
</dbReference>
<feature type="domain" description="Phosphoesterase HXTX" evidence="2">
    <location>
        <begin position="29"/>
        <end position="114"/>
    </location>
</feature>
<protein>
    <submittedName>
        <fullName evidence="3">RNA 2',3'-cyclic phosphodiesterase</fullName>
    </submittedName>
</protein>
<dbReference type="Gene3D" id="3.90.1140.10">
    <property type="entry name" value="Cyclic phosphodiesterase"/>
    <property type="match status" value="1"/>
</dbReference>
<evidence type="ECO:0000313" key="4">
    <source>
        <dbReference type="Proteomes" id="UP001431217"/>
    </source>
</evidence>
<reference evidence="3 4" key="1">
    <citation type="submission" date="2022-05" db="EMBL/GenBank/DDBJ databases">
        <title>Luteimonas sp. SX5, whole genome shotgun sequencing project.</title>
        <authorList>
            <person name="Zhao G."/>
            <person name="Shen L."/>
        </authorList>
    </citation>
    <scope>NUCLEOTIDE SEQUENCE [LARGE SCALE GENOMIC DNA]</scope>
    <source>
        <strain evidence="3 4">SX5</strain>
    </source>
</reference>
<dbReference type="InterPro" id="IPR014051">
    <property type="entry name" value="Phosphoesterase_HXTX"/>
</dbReference>
<dbReference type="PANTHER" id="PTHR35561:SF1">
    <property type="entry name" value="RNA 2',3'-CYCLIC PHOSPHODIESTERASE"/>
    <property type="match status" value="1"/>
</dbReference>
<sequence length="201" mass="22214">MAVRAAATGQMGFGAFESPDPTDRLFFAVFPDAEAAKRIAGIAQDLRSRLDLRGKPLRTDRFHVTLHHLGDHIGVPEHVVAKAGEAAARVRMAAFEVAFDSASSFSRQPRNRPFVLRGNEGVVSLCDLQGTLGTAMAAVGLNRHVERTFTPHITLLYDDSAVAPQPIDRFAWTVREFMLVHSLLGRTEHRILARWPLDHVD</sequence>
<accession>A0ABT0MEV2</accession>
<evidence type="ECO:0000259" key="2">
    <source>
        <dbReference type="Pfam" id="PF02834"/>
    </source>
</evidence>
<dbReference type="InterPro" id="IPR009097">
    <property type="entry name" value="Cyclic_Pdiesterase"/>
</dbReference>
<dbReference type="EMBL" id="JAMBEP010000001">
    <property type="protein sequence ID" value="MCL1633410.1"/>
    <property type="molecule type" value="Genomic_DNA"/>
</dbReference>
<gene>
    <name evidence="3" type="primary">thpR</name>
    <name evidence="3" type="ORF">M2650_01945</name>
</gene>
<keyword evidence="1" id="KW-0378">Hydrolase</keyword>